<name>A0AAJ0ABN5_9PEZI</name>
<gene>
    <name evidence="2" type="ORF">BDP55DRAFT_683875</name>
</gene>
<dbReference type="EMBL" id="JAHMHR010000080">
    <property type="protein sequence ID" value="KAK1658030.1"/>
    <property type="molecule type" value="Genomic_DNA"/>
</dbReference>
<evidence type="ECO:0000313" key="2">
    <source>
        <dbReference type="EMBL" id="KAK1658030.1"/>
    </source>
</evidence>
<comment type="caution">
    <text evidence="2">The sequence shown here is derived from an EMBL/GenBank/DDBJ whole genome shotgun (WGS) entry which is preliminary data.</text>
</comment>
<keyword evidence="1" id="KW-1133">Transmembrane helix</keyword>
<evidence type="ECO:0000313" key="3">
    <source>
        <dbReference type="Proteomes" id="UP001224890"/>
    </source>
</evidence>
<keyword evidence="1" id="KW-0812">Transmembrane</keyword>
<reference evidence="2" key="1">
    <citation type="submission" date="2021-06" db="EMBL/GenBank/DDBJ databases">
        <title>Comparative genomics, transcriptomics and evolutionary studies reveal genomic signatures of adaptation to plant cell wall in hemibiotrophic fungi.</title>
        <authorList>
            <consortium name="DOE Joint Genome Institute"/>
            <person name="Baroncelli R."/>
            <person name="Diaz J.F."/>
            <person name="Benocci T."/>
            <person name="Peng M."/>
            <person name="Battaglia E."/>
            <person name="Haridas S."/>
            <person name="Andreopoulos W."/>
            <person name="Labutti K."/>
            <person name="Pangilinan J."/>
            <person name="Floch G.L."/>
            <person name="Makela M.R."/>
            <person name="Henrissat B."/>
            <person name="Grigoriev I.V."/>
            <person name="Crouch J.A."/>
            <person name="De Vries R.P."/>
            <person name="Sukno S.A."/>
            <person name="Thon M.R."/>
        </authorList>
    </citation>
    <scope>NUCLEOTIDE SEQUENCE</scope>
    <source>
        <strain evidence="2">CBS 193.32</strain>
    </source>
</reference>
<dbReference type="AlphaFoldDB" id="A0AAJ0ABN5"/>
<dbReference type="Proteomes" id="UP001224890">
    <property type="component" value="Unassembled WGS sequence"/>
</dbReference>
<sequence length="73" mass="8137">MRAGLVVGSVTTSELPVLYVFAVLPWISESLKALMNANQGNESTICQSPTISPYGHFRTSYYRLLLRDCPLFL</sequence>
<accession>A0AAJ0ABN5</accession>
<feature type="transmembrane region" description="Helical" evidence="1">
    <location>
        <begin position="6"/>
        <end position="27"/>
    </location>
</feature>
<proteinExistence type="predicted"/>
<protein>
    <submittedName>
        <fullName evidence="2">Uncharacterized protein</fullName>
    </submittedName>
</protein>
<keyword evidence="1" id="KW-0472">Membrane</keyword>
<keyword evidence="3" id="KW-1185">Reference proteome</keyword>
<dbReference type="RefSeq" id="XP_060422794.1">
    <property type="nucleotide sequence ID" value="XM_060576367.1"/>
</dbReference>
<evidence type="ECO:0000256" key="1">
    <source>
        <dbReference type="SAM" id="Phobius"/>
    </source>
</evidence>
<organism evidence="2 3">
    <name type="scientific">Colletotrichum godetiae</name>
    <dbReference type="NCBI Taxonomy" id="1209918"/>
    <lineage>
        <taxon>Eukaryota</taxon>
        <taxon>Fungi</taxon>
        <taxon>Dikarya</taxon>
        <taxon>Ascomycota</taxon>
        <taxon>Pezizomycotina</taxon>
        <taxon>Sordariomycetes</taxon>
        <taxon>Hypocreomycetidae</taxon>
        <taxon>Glomerellales</taxon>
        <taxon>Glomerellaceae</taxon>
        <taxon>Colletotrichum</taxon>
        <taxon>Colletotrichum acutatum species complex</taxon>
    </lineage>
</organism>
<dbReference type="GeneID" id="85460893"/>